<dbReference type="PANTHER" id="PTHR35043">
    <property type="entry name" value="TRANSCRIPTION FACTOR DOMAIN-CONTAINING PROTEIN"/>
    <property type="match status" value="1"/>
</dbReference>
<gene>
    <name evidence="2" type="ORF">AAE3_LOCUS8223</name>
</gene>
<dbReference type="OrthoDB" id="9451547at2759"/>
<keyword evidence="3" id="KW-1185">Reference proteome</keyword>
<dbReference type="Proteomes" id="UP000467700">
    <property type="component" value="Unassembled WGS sequence"/>
</dbReference>
<comment type="caution">
    <text evidence="2">The sequence shown here is derived from an EMBL/GenBank/DDBJ whole genome shotgun (WGS) entry which is preliminary data.</text>
</comment>
<evidence type="ECO:0000313" key="3">
    <source>
        <dbReference type="Proteomes" id="UP000467700"/>
    </source>
</evidence>
<evidence type="ECO:0000313" key="2">
    <source>
        <dbReference type="EMBL" id="CAA7266138.1"/>
    </source>
</evidence>
<evidence type="ECO:0000256" key="1">
    <source>
        <dbReference type="SAM" id="Phobius"/>
    </source>
</evidence>
<name>A0A8S0W7Q9_CYCAE</name>
<feature type="transmembrane region" description="Helical" evidence="1">
    <location>
        <begin position="333"/>
        <end position="352"/>
    </location>
</feature>
<sequence length="361" mass="40974">MTHGFLLAMGGFRHHLSVEELQEICDQLDRQYVPSTGPHREDPNVLHLSTMKVLIAAKKIQFPRLTQADIEDKSKADGLTKAIAILQTTWFLAQCVARITKQLQLAEVEVVTLALASLNAVVYILWWEKPMDVRRPFYIYPDGAVGLPPLREATPGTVTEYSPISTAPRMPQTTNVMRIWKSIVSIPRSGVWRQIVAGIVLVVRPLASDEMSPIVELLTRQGDYRTGYIRRKGEHEGRPYLLIAFEMFGGLHCIPWNYPFQAEFLQLVWRMMSIILIVNPALTAVSLLAFILCPVRPGEILAERCFFRNILLSVATKTLQFSMASYIIARAELFVVVIFLMLYLPDSAFLAVEWMHFLPHI</sequence>
<protein>
    <submittedName>
        <fullName evidence="2">Uncharacterized protein</fullName>
    </submittedName>
</protein>
<accession>A0A8S0W7Q9</accession>
<reference evidence="2 3" key="1">
    <citation type="submission" date="2020-01" db="EMBL/GenBank/DDBJ databases">
        <authorList>
            <person name="Gupta K D."/>
        </authorList>
    </citation>
    <scope>NUCLEOTIDE SEQUENCE [LARGE SCALE GENOMIC DNA]</scope>
</reference>
<keyword evidence="1" id="KW-0472">Membrane</keyword>
<keyword evidence="1" id="KW-0812">Transmembrane</keyword>
<organism evidence="2 3">
    <name type="scientific">Cyclocybe aegerita</name>
    <name type="common">Black poplar mushroom</name>
    <name type="synonym">Agrocybe aegerita</name>
    <dbReference type="NCBI Taxonomy" id="1973307"/>
    <lineage>
        <taxon>Eukaryota</taxon>
        <taxon>Fungi</taxon>
        <taxon>Dikarya</taxon>
        <taxon>Basidiomycota</taxon>
        <taxon>Agaricomycotina</taxon>
        <taxon>Agaricomycetes</taxon>
        <taxon>Agaricomycetidae</taxon>
        <taxon>Agaricales</taxon>
        <taxon>Agaricineae</taxon>
        <taxon>Bolbitiaceae</taxon>
        <taxon>Cyclocybe</taxon>
    </lineage>
</organism>
<keyword evidence="1" id="KW-1133">Transmembrane helix</keyword>
<dbReference type="EMBL" id="CACVBS010000052">
    <property type="protein sequence ID" value="CAA7266138.1"/>
    <property type="molecule type" value="Genomic_DNA"/>
</dbReference>
<feature type="transmembrane region" description="Helical" evidence="1">
    <location>
        <begin position="110"/>
        <end position="127"/>
    </location>
</feature>
<feature type="transmembrane region" description="Helical" evidence="1">
    <location>
        <begin position="240"/>
        <end position="258"/>
    </location>
</feature>
<feature type="transmembrane region" description="Helical" evidence="1">
    <location>
        <begin position="270"/>
        <end position="293"/>
    </location>
</feature>
<proteinExistence type="predicted"/>
<dbReference type="PANTHER" id="PTHR35043:SF7">
    <property type="entry name" value="TRANSCRIPTION FACTOR DOMAIN-CONTAINING PROTEIN"/>
    <property type="match status" value="1"/>
</dbReference>
<dbReference type="AlphaFoldDB" id="A0A8S0W7Q9"/>